<dbReference type="PROSITE" id="PS50005">
    <property type="entry name" value="TPR"/>
    <property type="match status" value="2"/>
</dbReference>
<comment type="caution">
    <text evidence="3">The sequence shown here is derived from an EMBL/GenBank/DDBJ whole genome shotgun (WGS) entry which is preliminary data.</text>
</comment>
<evidence type="ECO:0000256" key="1">
    <source>
        <dbReference type="PROSITE-ProRule" id="PRU00339"/>
    </source>
</evidence>
<dbReference type="PANTHER" id="PTHR12558:SF13">
    <property type="entry name" value="CELL DIVISION CYCLE PROTEIN 27 HOMOLOG"/>
    <property type="match status" value="1"/>
</dbReference>
<proteinExistence type="predicted"/>
<accession>A0A2H0YWX1</accession>
<feature type="repeat" description="TPR" evidence="1">
    <location>
        <begin position="180"/>
        <end position="213"/>
    </location>
</feature>
<dbReference type="SUPFAM" id="SSF48452">
    <property type="entry name" value="TPR-like"/>
    <property type="match status" value="1"/>
</dbReference>
<dbReference type="Gene3D" id="1.25.40.10">
    <property type="entry name" value="Tetratricopeptide repeat domain"/>
    <property type="match status" value="1"/>
</dbReference>
<keyword evidence="2" id="KW-1133">Transmembrane helix</keyword>
<reference evidence="3 4" key="1">
    <citation type="submission" date="2017-09" db="EMBL/GenBank/DDBJ databases">
        <title>Depth-based differentiation of microbial function through sediment-hosted aquifers and enrichment of novel symbionts in the deep terrestrial subsurface.</title>
        <authorList>
            <person name="Probst A.J."/>
            <person name="Ladd B."/>
            <person name="Jarett J.K."/>
            <person name="Geller-Mcgrath D.E."/>
            <person name="Sieber C.M."/>
            <person name="Emerson J.B."/>
            <person name="Anantharaman K."/>
            <person name="Thomas B.C."/>
            <person name="Malmstrom R."/>
            <person name="Stieglmeier M."/>
            <person name="Klingl A."/>
            <person name="Woyke T."/>
            <person name="Ryan C.M."/>
            <person name="Banfield J.F."/>
        </authorList>
    </citation>
    <scope>NUCLEOTIDE SEQUENCE [LARGE SCALE GENOMIC DNA]</scope>
    <source>
        <strain evidence="3">CG08_land_8_20_14_0_20_40_16</strain>
    </source>
</reference>
<dbReference type="PANTHER" id="PTHR12558">
    <property type="entry name" value="CELL DIVISION CYCLE 16,23,27"/>
    <property type="match status" value="1"/>
</dbReference>
<dbReference type="InterPro" id="IPR011990">
    <property type="entry name" value="TPR-like_helical_dom_sf"/>
</dbReference>
<dbReference type="PROSITE" id="PS50293">
    <property type="entry name" value="TPR_REGION"/>
    <property type="match status" value="1"/>
</dbReference>
<keyword evidence="2" id="KW-0472">Membrane</keyword>
<dbReference type="EMBL" id="PEXU01000009">
    <property type="protein sequence ID" value="PIS42980.1"/>
    <property type="molecule type" value="Genomic_DNA"/>
</dbReference>
<keyword evidence="2" id="KW-0812">Transmembrane</keyword>
<sequence>MILDISIFILLVASAVILLMILFRKFSILATIDVDSVPQEKVEQKKEDIIEMRLRRKLEWLKNNLNRIIKPIFGFLNNIFKLTYQKVLELEKSYQEKSQAVSDDQNFNQQKTRALLSEGEELYNSEDYGQSEKKFIQVISLDYRNVEAYDGLGKVYLAQKDYEHAIEAFQHALKLEDKSSGVHCDICQVYKELGDFDKAVLYIQKAIELDPNNPKYLDALIEISILKKNRFLAKEAYRKLKKVNPENQKLSELEKKIENI</sequence>
<dbReference type="InterPro" id="IPR019734">
    <property type="entry name" value="TPR_rpt"/>
</dbReference>
<evidence type="ECO:0000256" key="2">
    <source>
        <dbReference type="SAM" id="Phobius"/>
    </source>
</evidence>
<gene>
    <name evidence="3" type="ORF">COT24_00715</name>
</gene>
<organism evidence="3 4">
    <name type="scientific">Candidatus Kerfeldbacteria bacterium CG08_land_8_20_14_0_20_40_16</name>
    <dbReference type="NCBI Taxonomy" id="2014244"/>
    <lineage>
        <taxon>Bacteria</taxon>
        <taxon>Candidatus Kerfeldiibacteriota</taxon>
    </lineage>
</organism>
<protein>
    <submittedName>
        <fullName evidence="3">Uncharacterized protein</fullName>
    </submittedName>
</protein>
<dbReference type="AlphaFoldDB" id="A0A2H0YWX1"/>
<dbReference type="Pfam" id="PF14559">
    <property type="entry name" value="TPR_19"/>
    <property type="match status" value="1"/>
</dbReference>
<keyword evidence="1" id="KW-0802">TPR repeat</keyword>
<dbReference type="SMART" id="SM00028">
    <property type="entry name" value="TPR"/>
    <property type="match status" value="4"/>
</dbReference>
<feature type="transmembrane region" description="Helical" evidence="2">
    <location>
        <begin position="6"/>
        <end position="23"/>
    </location>
</feature>
<evidence type="ECO:0000313" key="3">
    <source>
        <dbReference type="EMBL" id="PIS42980.1"/>
    </source>
</evidence>
<dbReference type="Proteomes" id="UP000231542">
    <property type="component" value="Unassembled WGS sequence"/>
</dbReference>
<evidence type="ECO:0000313" key="4">
    <source>
        <dbReference type="Proteomes" id="UP000231542"/>
    </source>
</evidence>
<feature type="repeat" description="TPR" evidence="1">
    <location>
        <begin position="146"/>
        <end position="179"/>
    </location>
</feature>
<name>A0A2H0YWX1_9BACT</name>